<keyword evidence="3" id="KW-1185">Reference proteome</keyword>
<proteinExistence type="predicted"/>
<evidence type="ECO:0000313" key="3">
    <source>
        <dbReference type="Proteomes" id="UP001501747"/>
    </source>
</evidence>
<protein>
    <submittedName>
        <fullName evidence="2">Uncharacterized protein</fullName>
    </submittedName>
</protein>
<dbReference type="Proteomes" id="UP001501747">
    <property type="component" value="Unassembled WGS sequence"/>
</dbReference>
<organism evidence="2 3">
    <name type="scientific">Allokutzneria multivorans</name>
    <dbReference type="NCBI Taxonomy" id="1142134"/>
    <lineage>
        <taxon>Bacteria</taxon>
        <taxon>Bacillati</taxon>
        <taxon>Actinomycetota</taxon>
        <taxon>Actinomycetes</taxon>
        <taxon>Pseudonocardiales</taxon>
        <taxon>Pseudonocardiaceae</taxon>
        <taxon>Allokutzneria</taxon>
    </lineage>
</organism>
<dbReference type="EMBL" id="BAABAL010000012">
    <property type="protein sequence ID" value="GAA4010354.1"/>
    <property type="molecule type" value="Genomic_DNA"/>
</dbReference>
<reference evidence="3" key="1">
    <citation type="journal article" date="2019" name="Int. J. Syst. Evol. Microbiol.">
        <title>The Global Catalogue of Microorganisms (GCM) 10K type strain sequencing project: providing services to taxonomists for standard genome sequencing and annotation.</title>
        <authorList>
            <consortium name="The Broad Institute Genomics Platform"/>
            <consortium name="The Broad Institute Genome Sequencing Center for Infectious Disease"/>
            <person name="Wu L."/>
            <person name="Ma J."/>
        </authorList>
    </citation>
    <scope>NUCLEOTIDE SEQUENCE [LARGE SCALE GENOMIC DNA]</scope>
    <source>
        <strain evidence="3">JCM 17342</strain>
    </source>
</reference>
<name>A0ABP7SDM9_9PSEU</name>
<feature type="region of interest" description="Disordered" evidence="1">
    <location>
        <begin position="72"/>
        <end position="96"/>
    </location>
</feature>
<evidence type="ECO:0000256" key="1">
    <source>
        <dbReference type="SAM" id="MobiDB-lite"/>
    </source>
</evidence>
<sequence length="158" mass="16366">MPCRRAGEKGFKGERAAPAVGLQCSHAVQMVQERVRVVGGGQGGGAARGDGDAWDRAELTDHVADRVLQQGEASDRGGGDGVIGGGQHPEPAPGMPGEVGCVYQQRLQQPFTGVQHALDPGAPIGVDLSGDGQRCAVAYREVEADRIPGARRCGLCSR</sequence>
<gene>
    <name evidence="2" type="ORF">GCM10022247_35660</name>
</gene>
<comment type="caution">
    <text evidence="2">The sequence shown here is derived from an EMBL/GenBank/DDBJ whole genome shotgun (WGS) entry which is preliminary data.</text>
</comment>
<accession>A0ABP7SDM9</accession>
<evidence type="ECO:0000313" key="2">
    <source>
        <dbReference type="EMBL" id="GAA4010354.1"/>
    </source>
</evidence>